<reference evidence="2 3" key="1">
    <citation type="journal article" date="2013" name="Stand. Genomic Sci.">
        <title>Genomic Encyclopedia of Type Strains, Phase I: The one thousand microbial genomes (KMG-I) project.</title>
        <authorList>
            <person name="Kyrpides N.C."/>
            <person name="Woyke T."/>
            <person name="Eisen J.A."/>
            <person name="Garrity G."/>
            <person name="Lilburn T.G."/>
            <person name="Beck B.J."/>
            <person name="Whitman W.B."/>
            <person name="Hugenholtz P."/>
            <person name="Klenk H.P."/>
        </authorList>
    </citation>
    <scope>NUCLEOTIDE SEQUENCE [LARGE SCALE GENOMIC DNA]</scope>
    <source>
        <strain evidence="2 3">DSM 13484</strain>
    </source>
</reference>
<gene>
    <name evidence="2" type="ORF">LX66_3317</name>
</gene>
<dbReference type="Proteomes" id="UP000316778">
    <property type="component" value="Unassembled WGS sequence"/>
</dbReference>
<accession>A0A562T7A4</accession>
<dbReference type="PRINTS" id="PR00420">
    <property type="entry name" value="RNGMNOXGNASE"/>
</dbReference>
<dbReference type="EMBL" id="VLLG01000003">
    <property type="protein sequence ID" value="TWI89223.1"/>
    <property type="molecule type" value="Genomic_DNA"/>
</dbReference>
<protein>
    <submittedName>
        <fullName evidence="2">Flavin-dependent dehydrogenase</fullName>
    </submittedName>
</protein>
<feature type="domain" description="FAD-binding" evidence="1">
    <location>
        <begin position="7"/>
        <end position="327"/>
    </location>
</feature>
<dbReference type="PANTHER" id="PTHR42685">
    <property type="entry name" value="GERANYLGERANYL DIPHOSPHATE REDUCTASE"/>
    <property type="match status" value="1"/>
</dbReference>
<dbReference type="OrthoDB" id="1142316at2"/>
<dbReference type="InterPro" id="IPR050407">
    <property type="entry name" value="Geranylgeranyl_reductase"/>
</dbReference>
<proteinExistence type="predicted"/>
<organism evidence="2 3">
    <name type="scientific">Chitinophaga japonensis</name>
    <name type="common">Flexibacter japonensis</name>
    <dbReference type="NCBI Taxonomy" id="104662"/>
    <lineage>
        <taxon>Bacteria</taxon>
        <taxon>Pseudomonadati</taxon>
        <taxon>Bacteroidota</taxon>
        <taxon>Chitinophagia</taxon>
        <taxon>Chitinophagales</taxon>
        <taxon>Chitinophagaceae</taxon>
        <taxon>Chitinophaga</taxon>
    </lineage>
</organism>
<evidence type="ECO:0000259" key="1">
    <source>
        <dbReference type="Pfam" id="PF01494"/>
    </source>
</evidence>
<dbReference type="InterPro" id="IPR002938">
    <property type="entry name" value="FAD-bd"/>
</dbReference>
<keyword evidence="3" id="KW-1185">Reference proteome</keyword>
<sequence length="380" mass="43309">MRIEHRYDIAIVGGGLAGLSLAIQCAEAGHQVALFEREQYPFHRVCGEYISLESRGFLERLGLDLQQWQLPAIGELHLSGVHGKAYTTKLPLGGFGISRYLIDHALYEIALRKGVHVFTQTRVQDIQFRQNRFIIQADQGLRATAFIAAGAFGKRSNLDVKWKRTFTQQQAGKLNNYIGIKYHIRYPQPEHLIALHNFGNGYCGISRIEDGKCCLCYLTTAANLQQHHNSIPEMEREVLYRNPHLEKIFTEADFLYEQPLAISQISFAKKSAVENHVLMVGDAAGMITPLCGNGMSMALHAAKLAFEQIHALLRQQITRQEMEQYYQRNWQQHFHSRMMMGRTLQRFLGRESRADMLVGLMRYLPLVAKGIIRATHGKPF</sequence>
<dbReference type="RefSeq" id="WP_145715380.1">
    <property type="nucleotide sequence ID" value="NZ_BAAAFY010000001.1"/>
</dbReference>
<dbReference type="GO" id="GO:0071949">
    <property type="term" value="F:FAD binding"/>
    <property type="evidence" value="ECO:0007669"/>
    <property type="project" value="InterPro"/>
</dbReference>
<dbReference type="AlphaFoldDB" id="A0A562T7A4"/>
<dbReference type="SUPFAM" id="SSF51905">
    <property type="entry name" value="FAD/NAD(P)-binding domain"/>
    <property type="match status" value="1"/>
</dbReference>
<comment type="caution">
    <text evidence="2">The sequence shown here is derived from an EMBL/GenBank/DDBJ whole genome shotgun (WGS) entry which is preliminary data.</text>
</comment>
<dbReference type="Gene3D" id="3.50.50.60">
    <property type="entry name" value="FAD/NAD(P)-binding domain"/>
    <property type="match status" value="1"/>
</dbReference>
<dbReference type="InterPro" id="IPR036188">
    <property type="entry name" value="FAD/NAD-bd_sf"/>
</dbReference>
<dbReference type="Pfam" id="PF01494">
    <property type="entry name" value="FAD_binding_3"/>
    <property type="match status" value="1"/>
</dbReference>
<dbReference type="PANTHER" id="PTHR42685:SF22">
    <property type="entry name" value="CONDITIONED MEDIUM FACTOR RECEPTOR 1"/>
    <property type="match status" value="1"/>
</dbReference>
<evidence type="ECO:0000313" key="2">
    <source>
        <dbReference type="EMBL" id="TWI89223.1"/>
    </source>
</evidence>
<evidence type="ECO:0000313" key="3">
    <source>
        <dbReference type="Proteomes" id="UP000316778"/>
    </source>
</evidence>
<name>A0A562T7A4_CHIJA</name>